<protein>
    <submittedName>
        <fullName evidence="9">UPF0194 membrane protein</fullName>
    </submittedName>
</protein>
<dbReference type="Pfam" id="PF25954">
    <property type="entry name" value="Beta-barrel_RND_2"/>
    <property type="match status" value="1"/>
</dbReference>
<comment type="caution">
    <text evidence="9">The sequence shown here is derived from an EMBL/GenBank/DDBJ whole genome shotgun (WGS) entry which is preliminary data.</text>
</comment>
<keyword evidence="4" id="KW-0574">Periplasm</keyword>
<evidence type="ECO:0000259" key="8">
    <source>
        <dbReference type="Pfam" id="PF25954"/>
    </source>
</evidence>
<comment type="subcellular location">
    <subcellularLocation>
        <location evidence="1">Periplasm</location>
    </subcellularLocation>
</comment>
<dbReference type="Pfam" id="PF25881">
    <property type="entry name" value="HH_YBHG"/>
    <property type="match status" value="1"/>
</dbReference>
<dbReference type="SUPFAM" id="SSF111369">
    <property type="entry name" value="HlyD-like secretion proteins"/>
    <property type="match status" value="2"/>
</dbReference>
<dbReference type="PANTHER" id="PTHR32347">
    <property type="entry name" value="EFFLUX SYSTEM COMPONENT YKNX-RELATED"/>
    <property type="match status" value="1"/>
</dbReference>
<dbReference type="AlphaFoldDB" id="A0A8J3GM79"/>
<evidence type="ECO:0000313" key="10">
    <source>
        <dbReference type="Proteomes" id="UP000630142"/>
    </source>
</evidence>
<reference evidence="9" key="1">
    <citation type="journal article" date="2014" name="Int. J. Syst. Evol. Microbiol.">
        <title>Complete genome sequence of Corynebacterium casei LMG S-19264T (=DSM 44701T), isolated from a smear-ripened cheese.</title>
        <authorList>
            <consortium name="US DOE Joint Genome Institute (JGI-PGF)"/>
            <person name="Walter F."/>
            <person name="Albersmeier A."/>
            <person name="Kalinowski J."/>
            <person name="Ruckert C."/>
        </authorList>
    </citation>
    <scope>NUCLEOTIDE SEQUENCE</scope>
    <source>
        <strain evidence="9">KCTC 42249</strain>
    </source>
</reference>
<name>A0A8J3GM79_9HYPH</name>
<keyword evidence="5 6" id="KW-0175">Coiled coil</keyword>
<comment type="similarity">
    <text evidence="2">Belongs to the UPF0194 family.</text>
</comment>
<dbReference type="InterPro" id="IPR050465">
    <property type="entry name" value="UPF0194_transport"/>
</dbReference>
<dbReference type="Gene3D" id="2.40.50.100">
    <property type="match status" value="1"/>
</dbReference>
<dbReference type="InterPro" id="IPR058792">
    <property type="entry name" value="Beta-barrel_RND_2"/>
</dbReference>
<evidence type="ECO:0000256" key="1">
    <source>
        <dbReference type="ARBA" id="ARBA00004418"/>
    </source>
</evidence>
<evidence type="ECO:0000256" key="3">
    <source>
        <dbReference type="ARBA" id="ARBA00022729"/>
    </source>
</evidence>
<organism evidence="9 10">
    <name type="scientific">Tianweitania populi</name>
    <dbReference type="NCBI Taxonomy" id="1607949"/>
    <lineage>
        <taxon>Bacteria</taxon>
        <taxon>Pseudomonadati</taxon>
        <taxon>Pseudomonadota</taxon>
        <taxon>Alphaproteobacteria</taxon>
        <taxon>Hyphomicrobiales</taxon>
        <taxon>Phyllobacteriaceae</taxon>
        <taxon>Tianweitania</taxon>
    </lineage>
</organism>
<dbReference type="NCBIfam" id="NF002939">
    <property type="entry name" value="PRK03598.1"/>
    <property type="match status" value="1"/>
</dbReference>
<dbReference type="InterPro" id="IPR059052">
    <property type="entry name" value="HH_YbhG-like"/>
</dbReference>
<evidence type="ECO:0000256" key="6">
    <source>
        <dbReference type="SAM" id="Coils"/>
    </source>
</evidence>
<evidence type="ECO:0000256" key="2">
    <source>
        <dbReference type="ARBA" id="ARBA00010602"/>
    </source>
</evidence>
<evidence type="ECO:0000259" key="7">
    <source>
        <dbReference type="Pfam" id="PF25881"/>
    </source>
</evidence>
<evidence type="ECO:0000256" key="4">
    <source>
        <dbReference type="ARBA" id="ARBA00022764"/>
    </source>
</evidence>
<dbReference type="Proteomes" id="UP000630142">
    <property type="component" value="Unassembled WGS sequence"/>
</dbReference>
<evidence type="ECO:0000313" key="9">
    <source>
        <dbReference type="EMBL" id="GHD22883.1"/>
    </source>
</evidence>
<keyword evidence="10" id="KW-1185">Reference proteome</keyword>
<sequence length="324" mass="34161">MLVLLVLVALAGGGATYWRSHQVQDPSLVLSGNVDIREVTLSFRVPGRVAEVVVDEGDRVEAGAVIARVDPEPLQAVLNQAQGSLAAAQASLALLQAGSRAEDIARLKAQTEGARAAVVNAQTTFERQQALLTSRTSPPQALDNARAALDQAKAEEEAAQQALLAAEKGARPEEIAQAQAQVETASAQQKAAEIQLADATLHAPSSGTVLTRAVEPGAMVAAGTGVVTLSIDRPTRIRAYVQEPDLGRLAAGTKVLVYTDARPGNPYAGTVGFVSPRAEFTPKQVETQDLRTALVYRLRITVDDADNVLRQGMPVTVRLADEAR</sequence>
<dbReference type="Gene3D" id="1.10.287.470">
    <property type="entry name" value="Helix hairpin bin"/>
    <property type="match status" value="1"/>
</dbReference>
<feature type="domain" description="YbhG-like alpha-helical hairpin" evidence="7">
    <location>
        <begin position="70"/>
        <end position="198"/>
    </location>
</feature>
<evidence type="ECO:0000256" key="5">
    <source>
        <dbReference type="ARBA" id="ARBA00023054"/>
    </source>
</evidence>
<gene>
    <name evidence="9" type="ORF">GCM10016234_37580</name>
</gene>
<reference evidence="9" key="2">
    <citation type="submission" date="2020-09" db="EMBL/GenBank/DDBJ databases">
        <authorList>
            <person name="Sun Q."/>
            <person name="Kim S."/>
        </authorList>
    </citation>
    <scope>NUCLEOTIDE SEQUENCE</scope>
    <source>
        <strain evidence="9">KCTC 42249</strain>
    </source>
</reference>
<dbReference type="PANTHER" id="PTHR32347:SF29">
    <property type="entry name" value="UPF0194 MEMBRANE PROTEIN YBHG"/>
    <property type="match status" value="1"/>
</dbReference>
<accession>A0A8J3GM79</accession>
<proteinExistence type="inferred from homology"/>
<feature type="coiled-coil region" evidence="6">
    <location>
        <begin position="142"/>
        <end position="195"/>
    </location>
</feature>
<dbReference type="GO" id="GO:0042597">
    <property type="term" value="C:periplasmic space"/>
    <property type="evidence" value="ECO:0007669"/>
    <property type="project" value="UniProtKB-SubCell"/>
</dbReference>
<dbReference type="Gene3D" id="2.40.30.170">
    <property type="match status" value="1"/>
</dbReference>
<dbReference type="EMBL" id="BMZQ01000005">
    <property type="protein sequence ID" value="GHD22883.1"/>
    <property type="molecule type" value="Genomic_DNA"/>
</dbReference>
<feature type="domain" description="CusB-like beta-barrel" evidence="8">
    <location>
        <begin position="238"/>
        <end position="322"/>
    </location>
</feature>
<keyword evidence="3" id="KW-0732">Signal</keyword>